<dbReference type="SUPFAM" id="SSF53067">
    <property type="entry name" value="Actin-like ATPase domain"/>
    <property type="match status" value="1"/>
</dbReference>
<dbReference type="InParanoid" id="A0A1V8TND2"/>
<dbReference type="AlphaFoldDB" id="A0A1V8TND2"/>
<feature type="domain" description="Gcp-like" evidence="7">
    <location>
        <begin position="77"/>
        <end position="235"/>
    </location>
</feature>
<comment type="caution">
    <text evidence="8">The sequence shown here is derived from an EMBL/GenBank/DDBJ whole genome shotgun (WGS) entry which is preliminary data.</text>
</comment>
<gene>
    <name evidence="8" type="ORF">B0A48_02222</name>
</gene>
<sequence>MLAVGGHLRVSRRWTRRRPPACTWTASRRGLSTLAIETSCDDTSVAILELDEPSNNVPNPRNARANVVFHRTITANSSAYSGIHPLVALHSHQSVLGDLVAEALATWARSGKSKPTFVSATRGPGMRSNLDVGLHVAKGLSLAWGVPLLGVHHMQAHALTPRLCDAMVERAECHMGAGKDQGVSPAFPYLTVLASGGHTMLLRSAGLVEHHILAETGDIAIGDCLDKAARAILPVESLQPPYGKALHDFAFPAGVADYKYDPPPTRGDELSRRATKWRWSLGPPLAESKVGDKTSRRMVYSFAGLLSSVERFMRNVIDDKG</sequence>
<dbReference type="PRINTS" id="PR00789">
    <property type="entry name" value="OSIALOPTASE"/>
</dbReference>
<keyword evidence="5" id="KW-0012">Acyltransferase</keyword>
<dbReference type="InterPro" id="IPR017860">
    <property type="entry name" value="Peptidase_M22_CS"/>
</dbReference>
<name>A0A1V8TND2_9PEZI</name>
<accession>A0A1V8TND2</accession>
<evidence type="ECO:0000259" key="7">
    <source>
        <dbReference type="Pfam" id="PF00814"/>
    </source>
</evidence>
<evidence type="ECO:0000256" key="4">
    <source>
        <dbReference type="ARBA" id="ARBA00022723"/>
    </source>
</evidence>
<keyword evidence="9" id="KW-1185">Reference proteome</keyword>
<organism evidence="8 9">
    <name type="scientific">Cryoendolithus antarcticus</name>
    <dbReference type="NCBI Taxonomy" id="1507870"/>
    <lineage>
        <taxon>Eukaryota</taxon>
        <taxon>Fungi</taxon>
        <taxon>Dikarya</taxon>
        <taxon>Ascomycota</taxon>
        <taxon>Pezizomycotina</taxon>
        <taxon>Dothideomycetes</taxon>
        <taxon>Dothideomycetidae</taxon>
        <taxon>Cladosporiales</taxon>
        <taxon>Cladosporiaceae</taxon>
        <taxon>Cryoendolithus</taxon>
    </lineage>
</organism>
<dbReference type="PROSITE" id="PS01016">
    <property type="entry name" value="GLYCOPROTEASE"/>
    <property type="match status" value="1"/>
</dbReference>
<evidence type="ECO:0000256" key="5">
    <source>
        <dbReference type="ARBA" id="ARBA00023315"/>
    </source>
</evidence>
<dbReference type="Gene3D" id="3.30.420.40">
    <property type="match status" value="2"/>
</dbReference>
<dbReference type="GO" id="GO:0061711">
    <property type="term" value="F:tRNA N(6)-L-threonylcarbamoyladenine synthase activity"/>
    <property type="evidence" value="ECO:0007669"/>
    <property type="project" value="UniProtKB-EC"/>
</dbReference>
<keyword evidence="3" id="KW-0819">tRNA processing</keyword>
<keyword evidence="2" id="KW-0808">Transferase</keyword>
<evidence type="ECO:0000313" key="8">
    <source>
        <dbReference type="EMBL" id="OQO12758.1"/>
    </source>
</evidence>
<dbReference type="PANTHER" id="PTHR11735">
    <property type="entry name" value="TRNA N6-ADENOSINE THREONYLCARBAMOYLTRANSFERASE"/>
    <property type="match status" value="1"/>
</dbReference>
<dbReference type="EC" id="2.3.1.234" evidence="1"/>
<keyword evidence="4" id="KW-0479">Metal-binding</keyword>
<evidence type="ECO:0000256" key="2">
    <source>
        <dbReference type="ARBA" id="ARBA00022679"/>
    </source>
</evidence>
<evidence type="ECO:0000256" key="6">
    <source>
        <dbReference type="ARBA" id="ARBA00048117"/>
    </source>
</evidence>
<evidence type="ECO:0000313" key="9">
    <source>
        <dbReference type="Proteomes" id="UP000192596"/>
    </source>
</evidence>
<dbReference type="EMBL" id="NAJO01000004">
    <property type="protein sequence ID" value="OQO12758.1"/>
    <property type="molecule type" value="Genomic_DNA"/>
</dbReference>
<dbReference type="InterPro" id="IPR000905">
    <property type="entry name" value="Gcp-like_dom"/>
</dbReference>
<dbReference type="GO" id="GO:0046872">
    <property type="term" value="F:metal ion binding"/>
    <property type="evidence" value="ECO:0007669"/>
    <property type="project" value="UniProtKB-KW"/>
</dbReference>
<dbReference type="InterPro" id="IPR043129">
    <property type="entry name" value="ATPase_NBD"/>
</dbReference>
<dbReference type="GO" id="GO:0072670">
    <property type="term" value="P:mitochondrial tRNA threonylcarbamoyladenosine modification"/>
    <property type="evidence" value="ECO:0007669"/>
    <property type="project" value="TreeGrafter"/>
</dbReference>
<dbReference type="OrthoDB" id="10259622at2759"/>
<reference evidence="9" key="1">
    <citation type="submission" date="2017-03" db="EMBL/GenBank/DDBJ databases">
        <title>Genomes of endolithic fungi from Antarctica.</title>
        <authorList>
            <person name="Coleine C."/>
            <person name="Masonjones S."/>
            <person name="Stajich J.E."/>
        </authorList>
    </citation>
    <scope>NUCLEOTIDE SEQUENCE [LARGE SCALE GENOMIC DNA]</scope>
    <source>
        <strain evidence="9">CCFEE 5527</strain>
    </source>
</reference>
<protein>
    <recommendedName>
        <fullName evidence="1">N(6)-L-threonylcarbamoyladenine synthase</fullName>
        <ecNumber evidence="1">2.3.1.234</ecNumber>
    </recommendedName>
</protein>
<dbReference type="Pfam" id="PF00814">
    <property type="entry name" value="TsaD"/>
    <property type="match status" value="1"/>
</dbReference>
<evidence type="ECO:0000256" key="3">
    <source>
        <dbReference type="ARBA" id="ARBA00022694"/>
    </source>
</evidence>
<dbReference type="Proteomes" id="UP000192596">
    <property type="component" value="Unassembled WGS sequence"/>
</dbReference>
<dbReference type="InterPro" id="IPR017861">
    <property type="entry name" value="KAE1/TsaD"/>
</dbReference>
<dbReference type="STRING" id="1507870.A0A1V8TND2"/>
<comment type="catalytic activity">
    <reaction evidence="6">
        <text>L-threonylcarbamoyladenylate + adenosine(37) in tRNA = N(6)-L-threonylcarbamoyladenosine(37) in tRNA + AMP + H(+)</text>
        <dbReference type="Rhea" id="RHEA:37059"/>
        <dbReference type="Rhea" id="RHEA-COMP:10162"/>
        <dbReference type="Rhea" id="RHEA-COMP:10163"/>
        <dbReference type="ChEBI" id="CHEBI:15378"/>
        <dbReference type="ChEBI" id="CHEBI:73682"/>
        <dbReference type="ChEBI" id="CHEBI:74411"/>
        <dbReference type="ChEBI" id="CHEBI:74418"/>
        <dbReference type="ChEBI" id="CHEBI:456215"/>
        <dbReference type="EC" id="2.3.1.234"/>
    </reaction>
</comment>
<dbReference type="GO" id="GO:0005739">
    <property type="term" value="C:mitochondrion"/>
    <property type="evidence" value="ECO:0007669"/>
    <property type="project" value="TreeGrafter"/>
</dbReference>
<evidence type="ECO:0000256" key="1">
    <source>
        <dbReference type="ARBA" id="ARBA00012156"/>
    </source>
</evidence>
<proteinExistence type="predicted"/>
<dbReference type="FunCoup" id="A0A1V8TND2">
    <property type="interactions" value="752"/>
</dbReference>
<dbReference type="PANTHER" id="PTHR11735:SF6">
    <property type="entry name" value="TRNA N6-ADENOSINE THREONYLCARBAMOYLTRANSFERASE, MITOCHONDRIAL"/>
    <property type="match status" value="1"/>
</dbReference>